<keyword evidence="6" id="KW-0695">RNA-directed DNA polymerase</keyword>
<evidence type="ECO:0000256" key="5">
    <source>
        <dbReference type="ARBA" id="ARBA00022801"/>
    </source>
</evidence>
<dbReference type="CDD" id="cd09274">
    <property type="entry name" value="RNase_HI_RT_Ty3"/>
    <property type="match status" value="1"/>
</dbReference>
<organism evidence="9 10">
    <name type="scientific">Aspergillus fumigatiaffinis</name>
    <dbReference type="NCBI Taxonomy" id="340414"/>
    <lineage>
        <taxon>Eukaryota</taxon>
        <taxon>Fungi</taxon>
        <taxon>Dikarya</taxon>
        <taxon>Ascomycota</taxon>
        <taxon>Pezizomycotina</taxon>
        <taxon>Eurotiomycetes</taxon>
        <taxon>Eurotiomycetidae</taxon>
        <taxon>Eurotiales</taxon>
        <taxon>Aspergillaceae</taxon>
        <taxon>Aspergillus</taxon>
        <taxon>Aspergillus subgen. Fumigati</taxon>
    </lineage>
</organism>
<proteinExistence type="predicted"/>
<dbReference type="InterPro" id="IPR050951">
    <property type="entry name" value="Retrovirus_Pol_polyprotein"/>
</dbReference>
<dbReference type="Gene3D" id="1.10.340.70">
    <property type="match status" value="1"/>
</dbReference>
<evidence type="ECO:0000256" key="3">
    <source>
        <dbReference type="ARBA" id="ARBA00022722"/>
    </source>
</evidence>
<keyword evidence="10" id="KW-1185">Reference proteome</keyword>
<evidence type="ECO:0000256" key="2">
    <source>
        <dbReference type="ARBA" id="ARBA00022695"/>
    </source>
</evidence>
<dbReference type="GO" id="GO:0003964">
    <property type="term" value="F:RNA-directed DNA polymerase activity"/>
    <property type="evidence" value="ECO:0007669"/>
    <property type="project" value="UniProtKB-KW"/>
</dbReference>
<dbReference type="GO" id="GO:0003676">
    <property type="term" value="F:nucleic acid binding"/>
    <property type="evidence" value="ECO:0007669"/>
    <property type="project" value="InterPro"/>
</dbReference>
<name>A0A8H4GPH7_9EURO</name>
<evidence type="ECO:0000259" key="8">
    <source>
        <dbReference type="Pfam" id="PF17921"/>
    </source>
</evidence>
<evidence type="ECO:0000256" key="4">
    <source>
        <dbReference type="ARBA" id="ARBA00022759"/>
    </source>
</evidence>
<keyword evidence="1" id="KW-0808">Transferase</keyword>
<protein>
    <recommendedName>
        <fullName evidence="11">Retrovirus polyprotein</fullName>
    </recommendedName>
</protein>
<evidence type="ECO:0000256" key="6">
    <source>
        <dbReference type="ARBA" id="ARBA00022918"/>
    </source>
</evidence>
<dbReference type="InterPro" id="IPR036397">
    <property type="entry name" value="RNaseH_sf"/>
</dbReference>
<dbReference type="AlphaFoldDB" id="A0A8H4GPH7"/>
<sequence>MHALFKLLKKSKEFKWDEDCDKAFIEVKKRIISAPILVQSDPEKEKTLETDASDYAIGMRLTQPGDDGRPQPIAFYSRKLIQAELNYDIHDKELLAIVVAFKVWRVYLEGAKHTIIVKTDHKNLTFFTTTKELTRRQARWAETLSQFDFKIVHCKGTENGQADALSQRPDYELQGKTVEPAILKQQEDGSLTYNHHTLAATIELQEDPLIQRIIEATKKDKIIQEMLENSAENKHMTTNEQGLIYLRGLIYIPECMRSEIIARHHDDPMHGHMGTEKTAEAISRNYYFPNMRRKVQGYIHQCETCIRDKPARHQPYGKMQSPETPKKPWEWITIDFVGPLPESKGYNYLMMVTDRLTKFIHLIPTTTTMTAS</sequence>
<reference evidence="9" key="1">
    <citation type="journal article" date="2020" name="bioRxiv">
        <title>Genomic and phenotypic heterogeneity of clinical isolates of the human pathogens Aspergillus fumigatus, Aspergillus lentulus and Aspergillus fumigatiaffinis.</title>
        <authorList>
            <person name="dos Santos R.A.C."/>
            <person name="Steenwyk J.L."/>
            <person name="Rivero-Menendez O."/>
            <person name="Mead M.E."/>
            <person name="Silva L.P."/>
            <person name="Bastos R.W."/>
            <person name="Alastruey-Izquierdo A."/>
            <person name="Goldman G.H."/>
            <person name="Rokas A."/>
        </authorList>
    </citation>
    <scope>NUCLEOTIDE SEQUENCE</scope>
    <source>
        <strain evidence="9">CNM-CM6805</strain>
    </source>
</reference>
<dbReference type="GO" id="GO:0016787">
    <property type="term" value="F:hydrolase activity"/>
    <property type="evidence" value="ECO:0007669"/>
    <property type="project" value="UniProtKB-KW"/>
</dbReference>
<dbReference type="Proteomes" id="UP000653565">
    <property type="component" value="Unassembled WGS sequence"/>
</dbReference>
<dbReference type="SUPFAM" id="SSF56672">
    <property type="entry name" value="DNA/RNA polymerases"/>
    <property type="match status" value="1"/>
</dbReference>
<dbReference type="InterPro" id="IPR043128">
    <property type="entry name" value="Rev_trsase/Diguanyl_cyclase"/>
</dbReference>
<dbReference type="Gene3D" id="3.30.420.10">
    <property type="entry name" value="Ribonuclease H-like superfamily/Ribonuclease H"/>
    <property type="match status" value="1"/>
</dbReference>
<dbReference type="FunFam" id="1.10.340.70:FF:000001">
    <property type="entry name" value="Retrovirus-related Pol polyprotein from transposon gypsy-like Protein"/>
    <property type="match status" value="1"/>
</dbReference>
<evidence type="ECO:0000313" key="10">
    <source>
        <dbReference type="Proteomes" id="UP000653565"/>
    </source>
</evidence>
<keyword evidence="5" id="KW-0378">Hydrolase</keyword>
<feature type="domain" description="Integrase zinc-binding" evidence="8">
    <location>
        <begin position="252"/>
        <end position="310"/>
    </location>
</feature>
<accession>A0A8H4GPH7</accession>
<dbReference type="EMBL" id="JAAAPX010000346">
    <property type="protein sequence ID" value="KAF4225790.1"/>
    <property type="molecule type" value="Genomic_DNA"/>
</dbReference>
<dbReference type="Pfam" id="PF17917">
    <property type="entry name" value="RT_RNaseH"/>
    <property type="match status" value="1"/>
</dbReference>
<dbReference type="Pfam" id="PF17921">
    <property type="entry name" value="Integrase_H2C2"/>
    <property type="match status" value="1"/>
</dbReference>
<dbReference type="PANTHER" id="PTHR37984:SF5">
    <property type="entry name" value="PROTEIN NYNRIN-LIKE"/>
    <property type="match status" value="1"/>
</dbReference>
<evidence type="ECO:0008006" key="11">
    <source>
        <dbReference type="Google" id="ProtNLM"/>
    </source>
</evidence>
<dbReference type="InterPro" id="IPR041373">
    <property type="entry name" value="RT_RNaseH"/>
</dbReference>
<dbReference type="InterPro" id="IPR043502">
    <property type="entry name" value="DNA/RNA_pol_sf"/>
</dbReference>
<dbReference type="SUPFAM" id="SSF53098">
    <property type="entry name" value="Ribonuclease H-like"/>
    <property type="match status" value="1"/>
</dbReference>
<dbReference type="InterPro" id="IPR041588">
    <property type="entry name" value="Integrase_H2C2"/>
</dbReference>
<dbReference type="GO" id="GO:0004519">
    <property type="term" value="F:endonuclease activity"/>
    <property type="evidence" value="ECO:0007669"/>
    <property type="project" value="UniProtKB-KW"/>
</dbReference>
<keyword evidence="4" id="KW-0255">Endonuclease</keyword>
<comment type="caution">
    <text evidence="9">The sequence shown here is derived from an EMBL/GenBank/DDBJ whole genome shotgun (WGS) entry which is preliminary data.</text>
</comment>
<dbReference type="InterPro" id="IPR012337">
    <property type="entry name" value="RNaseH-like_sf"/>
</dbReference>
<keyword evidence="2" id="KW-0548">Nucleotidyltransferase</keyword>
<gene>
    <name evidence="9" type="ORF">CNMCM6805_005978</name>
</gene>
<dbReference type="PANTHER" id="PTHR37984">
    <property type="entry name" value="PROTEIN CBG26694"/>
    <property type="match status" value="1"/>
</dbReference>
<evidence type="ECO:0000259" key="7">
    <source>
        <dbReference type="Pfam" id="PF17917"/>
    </source>
</evidence>
<feature type="domain" description="Reverse transcriptase RNase H-like" evidence="7">
    <location>
        <begin position="41"/>
        <end position="147"/>
    </location>
</feature>
<evidence type="ECO:0000256" key="1">
    <source>
        <dbReference type="ARBA" id="ARBA00022679"/>
    </source>
</evidence>
<keyword evidence="3" id="KW-0540">Nuclease</keyword>
<reference evidence="9" key="2">
    <citation type="submission" date="2020-04" db="EMBL/GenBank/DDBJ databases">
        <authorList>
            <person name="Santos R.A.C."/>
            <person name="Steenwyk J.L."/>
            <person name="Rivero-Menendez O."/>
            <person name="Mead M.E."/>
            <person name="Silva L.P."/>
            <person name="Bastos R.W."/>
            <person name="Alastruey-Izquierdo A."/>
            <person name="Goldman G.H."/>
            <person name="Rokas A."/>
        </authorList>
    </citation>
    <scope>NUCLEOTIDE SEQUENCE</scope>
    <source>
        <strain evidence="9">CNM-CM6805</strain>
    </source>
</reference>
<evidence type="ECO:0000313" key="9">
    <source>
        <dbReference type="EMBL" id="KAF4225790.1"/>
    </source>
</evidence>
<dbReference type="Gene3D" id="3.30.70.270">
    <property type="match status" value="1"/>
</dbReference>